<keyword evidence="10" id="KW-1185">Reference proteome</keyword>
<dbReference type="PANTHER" id="PTHR33048:SF129">
    <property type="entry name" value="INTEGRAL MEMBRANE PROTEIN-RELATED"/>
    <property type="match status" value="1"/>
</dbReference>
<feature type="domain" description="Rhodopsin" evidence="8">
    <location>
        <begin position="37"/>
        <end position="278"/>
    </location>
</feature>
<name>A0A6G1G8C7_9PEZI</name>
<proteinExistence type="inferred from homology"/>
<keyword evidence="4 7" id="KW-0472">Membrane</keyword>
<evidence type="ECO:0000259" key="8">
    <source>
        <dbReference type="Pfam" id="PF20684"/>
    </source>
</evidence>
<feature type="compositionally biased region" description="Basic and acidic residues" evidence="6">
    <location>
        <begin position="331"/>
        <end position="343"/>
    </location>
</feature>
<evidence type="ECO:0000313" key="11">
    <source>
        <dbReference type="RefSeq" id="XP_033535873.1"/>
    </source>
</evidence>
<gene>
    <name evidence="9 11" type="ORF">P152DRAFT_265336</name>
</gene>
<feature type="transmembrane region" description="Helical" evidence="7">
    <location>
        <begin position="20"/>
        <end position="41"/>
    </location>
</feature>
<dbReference type="OrthoDB" id="5278984at2759"/>
<sequence length="374" mass="42088">MEVPRISEDLPPGASKLSEQRSLVIATTVIAVVFIVLRLWAHARPAWIIWWDDVLVAASLPVMITLCVTGVLSFEYGSGTRTNYLTVDQFVKATKLQVISTWLWIWTISFLRMSIAFTILRVKNTGWWRVGLYGVILFQLALALANIFWDIGHCKPLESLWDPRITGKPCLTGNMAFRKIATFSSIHVVLDIGLSLIPIIFIRKIHRGRYEKSLLGCLMGLGLITSAFAITKLVVASYAEDAEDTKFEEYKWAIWTWLEMMMTTIAACSPFLKPPVERLLRKWDLISTPDHETAEGIASQVQQAQQQNQQGETGDVEQGRTEPNMAGTATRETEPTEGSETRESWGSGKSRQPLLGRSEGRFPSNEMINEKIEP</sequence>
<dbReference type="GeneID" id="54415392"/>
<keyword evidence="3 7" id="KW-1133">Transmembrane helix</keyword>
<dbReference type="PANTHER" id="PTHR33048">
    <property type="entry name" value="PTH11-LIKE INTEGRAL MEMBRANE PROTEIN (AFU_ORTHOLOGUE AFUA_5G11245)"/>
    <property type="match status" value="1"/>
</dbReference>
<dbReference type="RefSeq" id="XP_033535873.1">
    <property type="nucleotide sequence ID" value="XM_033674822.1"/>
</dbReference>
<comment type="similarity">
    <text evidence="5">Belongs to the SAT4 family.</text>
</comment>
<evidence type="ECO:0000313" key="10">
    <source>
        <dbReference type="Proteomes" id="UP000504638"/>
    </source>
</evidence>
<evidence type="ECO:0000256" key="3">
    <source>
        <dbReference type="ARBA" id="ARBA00022989"/>
    </source>
</evidence>
<feature type="transmembrane region" description="Helical" evidence="7">
    <location>
        <begin position="214"/>
        <end position="234"/>
    </location>
</feature>
<evidence type="ECO:0000256" key="1">
    <source>
        <dbReference type="ARBA" id="ARBA00004141"/>
    </source>
</evidence>
<dbReference type="EMBL" id="ML975153">
    <property type="protein sequence ID" value="KAF1814242.1"/>
    <property type="molecule type" value="Genomic_DNA"/>
</dbReference>
<dbReference type="InterPro" id="IPR052337">
    <property type="entry name" value="SAT4-like"/>
</dbReference>
<dbReference type="Proteomes" id="UP000504638">
    <property type="component" value="Unplaced"/>
</dbReference>
<feature type="region of interest" description="Disordered" evidence="6">
    <location>
        <begin position="293"/>
        <end position="374"/>
    </location>
</feature>
<evidence type="ECO:0000313" key="9">
    <source>
        <dbReference type="EMBL" id="KAF1814242.1"/>
    </source>
</evidence>
<comment type="subcellular location">
    <subcellularLocation>
        <location evidence="1">Membrane</location>
        <topology evidence="1">Multi-pass membrane protein</topology>
    </subcellularLocation>
</comment>
<accession>A0A6G1G8C7</accession>
<keyword evidence="2 7" id="KW-0812">Transmembrane</keyword>
<feature type="transmembrane region" description="Helical" evidence="7">
    <location>
        <begin position="180"/>
        <end position="202"/>
    </location>
</feature>
<dbReference type="InterPro" id="IPR049326">
    <property type="entry name" value="Rhodopsin_dom_fungi"/>
</dbReference>
<feature type="compositionally biased region" description="Low complexity" evidence="6">
    <location>
        <begin position="300"/>
        <end position="310"/>
    </location>
</feature>
<feature type="transmembrane region" description="Helical" evidence="7">
    <location>
        <begin position="254"/>
        <end position="272"/>
    </location>
</feature>
<feature type="transmembrane region" description="Helical" evidence="7">
    <location>
        <begin position="101"/>
        <end position="120"/>
    </location>
</feature>
<organism evidence="9">
    <name type="scientific">Eremomyces bilateralis CBS 781.70</name>
    <dbReference type="NCBI Taxonomy" id="1392243"/>
    <lineage>
        <taxon>Eukaryota</taxon>
        <taxon>Fungi</taxon>
        <taxon>Dikarya</taxon>
        <taxon>Ascomycota</taxon>
        <taxon>Pezizomycotina</taxon>
        <taxon>Dothideomycetes</taxon>
        <taxon>Dothideomycetes incertae sedis</taxon>
        <taxon>Eremomycetales</taxon>
        <taxon>Eremomycetaceae</taxon>
        <taxon>Eremomyces</taxon>
    </lineage>
</organism>
<reference evidence="9 11" key="1">
    <citation type="submission" date="2020-01" db="EMBL/GenBank/DDBJ databases">
        <authorList>
            <consortium name="DOE Joint Genome Institute"/>
            <person name="Haridas S."/>
            <person name="Albert R."/>
            <person name="Binder M."/>
            <person name="Bloem J."/>
            <person name="Labutti K."/>
            <person name="Salamov A."/>
            <person name="Andreopoulos B."/>
            <person name="Baker S.E."/>
            <person name="Barry K."/>
            <person name="Bills G."/>
            <person name="Bluhm B.H."/>
            <person name="Cannon C."/>
            <person name="Castanera R."/>
            <person name="Culley D.E."/>
            <person name="Daum C."/>
            <person name="Ezra D."/>
            <person name="Gonzalez J.B."/>
            <person name="Henrissat B."/>
            <person name="Kuo A."/>
            <person name="Liang C."/>
            <person name="Lipzen A."/>
            <person name="Lutzoni F."/>
            <person name="Magnuson J."/>
            <person name="Mondo S."/>
            <person name="Nolan M."/>
            <person name="Ohm R."/>
            <person name="Pangilinan J."/>
            <person name="Park H.-J."/>
            <person name="Ramirez L."/>
            <person name="Alfaro M."/>
            <person name="Sun H."/>
            <person name="Tritt A."/>
            <person name="Yoshinaga Y."/>
            <person name="Zwiers L.-H."/>
            <person name="Turgeon B.G."/>
            <person name="Goodwin S.B."/>
            <person name="Spatafora J.W."/>
            <person name="Crous P.W."/>
            <person name="Grigoriev I.V."/>
        </authorList>
    </citation>
    <scope>NUCLEOTIDE SEQUENCE</scope>
    <source>
        <strain evidence="9 11">CBS 781.70</strain>
    </source>
</reference>
<evidence type="ECO:0000256" key="7">
    <source>
        <dbReference type="SAM" id="Phobius"/>
    </source>
</evidence>
<dbReference type="AlphaFoldDB" id="A0A6G1G8C7"/>
<reference evidence="11" key="3">
    <citation type="submission" date="2025-04" db="UniProtKB">
        <authorList>
            <consortium name="RefSeq"/>
        </authorList>
    </citation>
    <scope>IDENTIFICATION</scope>
    <source>
        <strain evidence="11">CBS 781.70</strain>
    </source>
</reference>
<evidence type="ECO:0000256" key="4">
    <source>
        <dbReference type="ARBA" id="ARBA00023136"/>
    </source>
</evidence>
<feature type="transmembrane region" description="Helical" evidence="7">
    <location>
        <begin position="53"/>
        <end position="74"/>
    </location>
</feature>
<evidence type="ECO:0000256" key="2">
    <source>
        <dbReference type="ARBA" id="ARBA00022692"/>
    </source>
</evidence>
<evidence type="ECO:0000256" key="6">
    <source>
        <dbReference type="SAM" id="MobiDB-lite"/>
    </source>
</evidence>
<dbReference type="GO" id="GO:0016020">
    <property type="term" value="C:membrane"/>
    <property type="evidence" value="ECO:0007669"/>
    <property type="project" value="UniProtKB-SubCell"/>
</dbReference>
<reference evidence="11" key="2">
    <citation type="submission" date="2020-04" db="EMBL/GenBank/DDBJ databases">
        <authorList>
            <consortium name="NCBI Genome Project"/>
        </authorList>
    </citation>
    <scope>NUCLEOTIDE SEQUENCE</scope>
    <source>
        <strain evidence="11">CBS 781.70</strain>
    </source>
</reference>
<evidence type="ECO:0000256" key="5">
    <source>
        <dbReference type="ARBA" id="ARBA00038359"/>
    </source>
</evidence>
<dbReference type="Pfam" id="PF20684">
    <property type="entry name" value="Fung_rhodopsin"/>
    <property type="match status" value="1"/>
</dbReference>
<protein>
    <recommendedName>
        <fullName evidence="8">Rhodopsin domain-containing protein</fullName>
    </recommendedName>
</protein>
<feature type="transmembrane region" description="Helical" evidence="7">
    <location>
        <begin position="127"/>
        <end position="149"/>
    </location>
</feature>